<evidence type="ECO:0000313" key="2">
    <source>
        <dbReference type="Proteomes" id="UP001341281"/>
    </source>
</evidence>
<proteinExistence type="predicted"/>
<evidence type="ECO:0000313" key="1">
    <source>
        <dbReference type="EMBL" id="WVZ61711.1"/>
    </source>
</evidence>
<dbReference type="PANTHER" id="PTHR33377">
    <property type="entry name" value="OS10G0134700 PROTEIN-RELATED"/>
    <property type="match status" value="1"/>
</dbReference>
<dbReference type="AlphaFoldDB" id="A0AAQ3SW09"/>
<dbReference type="SMART" id="SM01157">
    <property type="entry name" value="DUF1719"/>
    <property type="match status" value="1"/>
</dbReference>
<dbReference type="Proteomes" id="UP001341281">
    <property type="component" value="Chromosome 03"/>
</dbReference>
<dbReference type="EMBL" id="CP144747">
    <property type="protein sequence ID" value="WVZ61711.1"/>
    <property type="molecule type" value="Genomic_DNA"/>
</dbReference>
<protein>
    <recommendedName>
        <fullName evidence="3">Rx N-terminal domain-containing protein</fullName>
    </recommendedName>
</protein>
<gene>
    <name evidence="1" type="ORF">U9M48_011541</name>
</gene>
<accession>A0AAQ3SW09</accession>
<name>A0AAQ3SW09_PASNO</name>
<reference evidence="1 2" key="1">
    <citation type="submission" date="2024-02" db="EMBL/GenBank/DDBJ databases">
        <title>High-quality chromosome-scale genome assembly of Pensacola bahiagrass (Paspalum notatum Flugge var. saurae).</title>
        <authorList>
            <person name="Vega J.M."/>
            <person name="Podio M."/>
            <person name="Orjuela J."/>
            <person name="Siena L.A."/>
            <person name="Pessino S.C."/>
            <person name="Combes M.C."/>
            <person name="Mariac C."/>
            <person name="Albertini E."/>
            <person name="Pupilli F."/>
            <person name="Ortiz J.P.A."/>
            <person name="Leblanc O."/>
        </authorList>
    </citation>
    <scope>NUCLEOTIDE SEQUENCE [LARGE SCALE GENOMIC DNA]</scope>
    <source>
        <strain evidence="1">R1</strain>
        <tissue evidence="1">Leaf</tissue>
    </source>
</reference>
<keyword evidence="2" id="KW-1185">Reference proteome</keyword>
<sequence>MAEMVGSAFVQEAVSRAVSFVLGKREEAASQGHLMKRLEMAANELERALERSAKLVITDVSLLQRRNRLIKPAYIEAMELLEMHRQQQSVLPAAGGQEDHQLVSRGQKKRKLWMVFRANTQDVVPVEAPSSAGGGLDMAVVQRLEQSADWGRELVRDVESACSLWSNNLCSNPVARHLFQGRNLSCLLVQGNQRRSVRISPLRSEERGVEVVLWYSYDEHDSTPMGGKTFILILILRPSESVDIVGVAIKGLEYLASQFMLGTESAVGELTLLPTLLQGLAPSPVPWEVDPIGWIHSWCARLYRPDPACCGASRLGLCSRNNNVSSELSHVFPEEIRPNGSDYQRGTALKISSGI</sequence>
<dbReference type="InterPro" id="IPR013181">
    <property type="entry name" value="DUF1719"/>
</dbReference>
<organism evidence="1 2">
    <name type="scientific">Paspalum notatum var. saurae</name>
    <dbReference type="NCBI Taxonomy" id="547442"/>
    <lineage>
        <taxon>Eukaryota</taxon>
        <taxon>Viridiplantae</taxon>
        <taxon>Streptophyta</taxon>
        <taxon>Embryophyta</taxon>
        <taxon>Tracheophyta</taxon>
        <taxon>Spermatophyta</taxon>
        <taxon>Magnoliopsida</taxon>
        <taxon>Liliopsida</taxon>
        <taxon>Poales</taxon>
        <taxon>Poaceae</taxon>
        <taxon>PACMAD clade</taxon>
        <taxon>Panicoideae</taxon>
        <taxon>Andropogonodae</taxon>
        <taxon>Paspaleae</taxon>
        <taxon>Paspalinae</taxon>
        <taxon>Paspalum</taxon>
    </lineage>
</organism>
<dbReference type="Pfam" id="PF08224">
    <property type="entry name" value="DUF1719"/>
    <property type="match status" value="1"/>
</dbReference>
<dbReference type="PANTHER" id="PTHR33377:SF4">
    <property type="entry name" value="OS07G0285800 PROTEIN"/>
    <property type="match status" value="1"/>
</dbReference>
<evidence type="ECO:0008006" key="3">
    <source>
        <dbReference type="Google" id="ProtNLM"/>
    </source>
</evidence>